<evidence type="ECO:0000313" key="4">
    <source>
        <dbReference type="Proteomes" id="UP000315369"/>
    </source>
</evidence>
<dbReference type="AlphaFoldDB" id="A0A540WZD2"/>
<accession>A0A540WZD2</accession>
<sequence>MSRGRGWILWVAAFAYWTLQGLAASSEAHSVRGVSWAHALLTDGFATALWAPVTIAVVYYGLRFPFERRRWRSRLALHVGGALAVSFFRATVIYSLDPYFHWYDAPPAYTAVLEHALLYNPFIYLTLLGVAHAIYYAEQLRLRDTQLARAQLHVLKSQLHPHFLFNTLNSISALVHRDPMGSERMIARLSDLLRGTLDAAGREEVTLRDELRTLQLYLDIQGVRFTDRLQVKHEIEQDTLGAHVPHLLLQPLVENAIQHGIAPRSAPGTVTVSARREGSALLLEVRDDGVGLREATAPRPSGGGKGLWITRERLVQLYGPDHRLELRGRSEGGALVSLAIPFRTEPAT</sequence>
<keyword evidence="1" id="KW-0812">Transmembrane</keyword>
<feature type="transmembrane region" description="Helical" evidence="1">
    <location>
        <begin position="116"/>
        <end position="137"/>
    </location>
</feature>
<feature type="domain" description="Histidine kinase" evidence="2">
    <location>
        <begin position="248"/>
        <end position="344"/>
    </location>
</feature>
<keyword evidence="1" id="KW-0472">Membrane</keyword>
<keyword evidence="4" id="KW-1185">Reference proteome</keyword>
<dbReference type="Pfam" id="PF02518">
    <property type="entry name" value="HATPase_c"/>
    <property type="match status" value="1"/>
</dbReference>
<comment type="caution">
    <text evidence="3">The sequence shown here is derived from an EMBL/GenBank/DDBJ whole genome shotgun (WGS) entry which is preliminary data.</text>
</comment>
<protein>
    <submittedName>
        <fullName evidence="3">Sensor protein lytS</fullName>
    </submittedName>
</protein>
<dbReference type="InterPro" id="IPR036890">
    <property type="entry name" value="HATPase_C_sf"/>
</dbReference>
<dbReference type="GO" id="GO:0016020">
    <property type="term" value="C:membrane"/>
    <property type="evidence" value="ECO:0007669"/>
    <property type="project" value="InterPro"/>
</dbReference>
<dbReference type="SUPFAM" id="SSF55874">
    <property type="entry name" value="ATPase domain of HSP90 chaperone/DNA topoisomerase II/histidine kinase"/>
    <property type="match status" value="1"/>
</dbReference>
<dbReference type="PROSITE" id="PS50109">
    <property type="entry name" value="HIS_KIN"/>
    <property type="match status" value="1"/>
</dbReference>
<evidence type="ECO:0000313" key="3">
    <source>
        <dbReference type="EMBL" id="TQF14369.1"/>
    </source>
</evidence>
<dbReference type="InterPro" id="IPR010559">
    <property type="entry name" value="Sig_transdc_His_kin_internal"/>
</dbReference>
<dbReference type="Proteomes" id="UP000315369">
    <property type="component" value="Unassembled WGS sequence"/>
</dbReference>
<dbReference type="Gene3D" id="3.30.565.10">
    <property type="entry name" value="Histidine kinase-like ATPase, C-terminal domain"/>
    <property type="match status" value="1"/>
</dbReference>
<feature type="transmembrane region" description="Helical" evidence="1">
    <location>
        <begin position="74"/>
        <end position="96"/>
    </location>
</feature>
<dbReference type="InterPro" id="IPR050640">
    <property type="entry name" value="Bact_2-comp_sensor_kinase"/>
</dbReference>
<dbReference type="PANTHER" id="PTHR34220:SF7">
    <property type="entry name" value="SENSOR HISTIDINE KINASE YPDA"/>
    <property type="match status" value="1"/>
</dbReference>
<proteinExistence type="predicted"/>
<evidence type="ECO:0000256" key="1">
    <source>
        <dbReference type="SAM" id="Phobius"/>
    </source>
</evidence>
<reference evidence="3 4" key="1">
    <citation type="submission" date="2019-06" db="EMBL/GenBank/DDBJ databases">
        <authorList>
            <person name="Livingstone P."/>
            <person name="Whitworth D."/>
        </authorList>
    </citation>
    <scope>NUCLEOTIDE SEQUENCE [LARGE SCALE GENOMIC DNA]</scope>
    <source>
        <strain evidence="3 4">AM401</strain>
    </source>
</reference>
<dbReference type="PANTHER" id="PTHR34220">
    <property type="entry name" value="SENSOR HISTIDINE KINASE YPDA"/>
    <property type="match status" value="1"/>
</dbReference>
<dbReference type="InterPro" id="IPR005467">
    <property type="entry name" value="His_kinase_dom"/>
</dbReference>
<evidence type="ECO:0000259" key="2">
    <source>
        <dbReference type="PROSITE" id="PS50109"/>
    </source>
</evidence>
<dbReference type="SMART" id="SM00387">
    <property type="entry name" value="HATPase_c"/>
    <property type="match status" value="1"/>
</dbReference>
<gene>
    <name evidence="3" type="ORF">FJV41_18900</name>
</gene>
<dbReference type="Pfam" id="PF06580">
    <property type="entry name" value="His_kinase"/>
    <property type="match status" value="1"/>
</dbReference>
<dbReference type="InterPro" id="IPR003594">
    <property type="entry name" value="HATPase_dom"/>
</dbReference>
<name>A0A540WZD2_9BACT</name>
<feature type="transmembrane region" description="Helical" evidence="1">
    <location>
        <begin position="44"/>
        <end position="62"/>
    </location>
</feature>
<organism evidence="3 4">
    <name type="scientific">Myxococcus llanfairpwllgwyngyllgogerychwyrndrobwllllantysiliogogogochensis</name>
    <dbReference type="NCBI Taxonomy" id="2590453"/>
    <lineage>
        <taxon>Bacteria</taxon>
        <taxon>Pseudomonadati</taxon>
        <taxon>Myxococcota</taxon>
        <taxon>Myxococcia</taxon>
        <taxon>Myxococcales</taxon>
        <taxon>Cystobacterineae</taxon>
        <taxon>Myxococcaceae</taxon>
        <taxon>Myxococcus</taxon>
    </lineage>
</organism>
<dbReference type="OrthoDB" id="2514702at2"/>
<dbReference type="GO" id="GO:0000155">
    <property type="term" value="F:phosphorelay sensor kinase activity"/>
    <property type="evidence" value="ECO:0007669"/>
    <property type="project" value="InterPro"/>
</dbReference>
<keyword evidence="1" id="KW-1133">Transmembrane helix</keyword>
<dbReference type="EMBL" id="VIFM01000070">
    <property type="protein sequence ID" value="TQF14369.1"/>
    <property type="molecule type" value="Genomic_DNA"/>
</dbReference>